<keyword evidence="3" id="KW-1005">Bacterial flagellum biogenesis</keyword>
<sequence length="150" mass="16481">MSLDKHLARQSATVAQFIELLEGEALLLAAGKVDGPRLSELAARKQAVLDEIERMESQRQYAQSRLGYGDDHQGAERAATDAGCLATWQQLLEQASRAQQLNRLNGESIRNRLEYNQRMLNFLHEAAGQGLYGSDGQARRGSLGSIASRA</sequence>
<evidence type="ECO:0000256" key="2">
    <source>
        <dbReference type="ARBA" id="ARBA00007703"/>
    </source>
</evidence>
<keyword evidence="5" id="KW-1185">Reference proteome</keyword>
<accession>A0A1H6YE15</accession>
<dbReference type="OrthoDB" id="6238586at2"/>
<dbReference type="EMBL" id="FNZE01000008">
    <property type="protein sequence ID" value="SEJ39501.1"/>
    <property type="molecule type" value="Genomic_DNA"/>
</dbReference>
<keyword evidence="4" id="KW-0966">Cell projection</keyword>
<evidence type="ECO:0000256" key="3">
    <source>
        <dbReference type="ARBA" id="ARBA00022795"/>
    </source>
</evidence>
<name>A0A1H6YE15_9PSED</name>
<dbReference type="InterPro" id="IPR036679">
    <property type="entry name" value="FlgN-like_sf"/>
</dbReference>
<dbReference type="GO" id="GO:0044780">
    <property type="term" value="P:bacterial-type flagellum assembly"/>
    <property type="evidence" value="ECO:0007669"/>
    <property type="project" value="InterPro"/>
</dbReference>
<evidence type="ECO:0000313" key="4">
    <source>
        <dbReference type="EMBL" id="SEJ39501.1"/>
    </source>
</evidence>
<protein>
    <submittedName>
        <fullName evidence="4">Flagella synthesis protein FlgN</fullName>
    </submittedName>
</protein>
<dbReference type="Pfam" id="PF05130">
    <property type="entry name" value="FlgN"/>
    <property type="match status" value="1"/>
</dbReference>
<comment type="similarity">
    <text evidence="2">Belongs to the FlgN family.</text>
</comment>
<dbReference type="RefSeq" id="WP_090310877.1">
    <property type="nucleotide sequence ID" value="NZ_FNZE01000008.1"/>
</dbReference>
<dbReference type="Proteomes" id="UP000242930">
    <property type="component" value="Unassembled WGS sequence"/>
</dbReference>
<dbReference type="SUPFAM" id="SSF140566">
    <property type="entry name" value="FlgN-like"/>
    <property type="match status" value="1"/>
</dbReference>
<evidence type="ECO:0000256" key="1">
    <source>
        <dbReference type="ARBA" id="ARBA00002397"/>
    </source>
</evidence>
<dbReference type="STRING" id="915471.SAMN05216201_10823"/>
<dbReference type="AlphaFoldDB" id="A0A1H6YE15"/>
<reference evidence="5" key="1">
    <citation type="submission" date="2016-10" db="EMBL/GenBank/DDBJ databases">
        <authorList>
            <person name="Varghese N."/>
            <person name="Submissions S."/>
        </authorList>
    </citation>
    <scope>NUCLEOTIDE SEQUENCE [LARGE SCALE GENOMIC DNA]</scope>
    <source>
        <strain evidence="5">LMG 25967</strain>
    </source>
</reference>
<dbReference type="InterPro" id="IPR007809">
    <property type="entry name" value="FlgN-like"/>
</dbReference>
<keyword evidence="4" id="KW-0282">Flagellum</keyword>
<dbReference type="Gene3D" id="1.20.58.300">
    <property type="entry name" value="FlgN-like"/>
    <property type="match status" value="1"/>
</dbReference>
<comment type="function">
    <text evidence="1">Required for the efficient initiation of filament assembly.</text>
</comment>
<evidence type="ECO:0000313" key="5">
    <source>
        <dbReference type="Proteomes" id="UP000242930"/>
    </source>
</evidence>
<keyword evidence="4" id="KW-0969">Cilium</keyword>
<gene>
    <name evidence="4" type="ORF">SAMN05216201_10823</name>
</gene>
<proteinExistence type="inferred from homology"/>
<organism evidence="4 5">
    <name type="scientific">Pseudomonas linyingensis</name>
    <dbReference type="NCBI Taxonomy" id="915471"/>
    <lineage>
        <taxon>Bacteria</taxon>
        <taxon>Pseudomonadati</taxon>
        <taxon>Pseudomonadota</taxon>
        <taxon>Gammaproteobacteria</taxon>
        <taxon>Pseudomonadales</taxon>
        <taxon>Pseudomonadaceae</taxon>
        <taxon>Pseudomonas</taxon>
    </lineage>
</organism>